<comment type="similarity">
    <text evidence="4">Belongs to the class I-like SAM-binding methyltransferase superfamily. Cation-dependent O-methyltransferase family.</text>
</comment>
<dbReference type="Pfam" id="PF01596">
    <property type="entry name" value="Methyltransf_3"/>
    <property type="match status" value="1"/>
</dbReference>
<evidence type="ECO:0000256" key="6">
    <source>
        <dbReference type="SAM" id="SignalP"/>
    </source>
</evidence>
<feature type="compositionally biased region" description="Low complexity" evidence="5">
    <location>
        <begin position="56"/>
        <end position="68"/>
    </location>
</feature>
<reference evidence="7" key="1">
    <citation type="submission" date="2021-01" db="EMBL/GenBank/DDBJ databases">
        <authorList>
            <person name="Corre E."/>
            <person name="Pelletier E."/>
            <person name="Niang G."/>
            <person name="Scheremetjew M."/>
            <person name="Finn R."/>
            <person name="Kale V."/>
            <person name="Holt S."/>
            <person name="Cochrane G."/>
            <person name="Meng A."/>
            <person name="Brown T."/>
            <person name="Cohen L."/>
        </authorList>
    </citation>
    <scope>NUCLEOTIDE SEQUENCE</scope>
    <source>
        <strain evidence="7">SAG 11-49</strain>
    </source>
</reference>
<evidence type="ECO:0000256" key="3">
    <source>
        <dbReference type="ARBA" id="ARBA00022691"/>
    </source>
</evidence>
<dbReference type="PANTHER" id="PTHR10509:SF14">
    <property type="entry name" value="CAFFEOYL-COA O-METHYLTRANSFERASE 3-RELATED"/>
    <property type="match status" value="1"/>
</dbReference>
<dbReference type="Gene3D" id="3.40.50.150">
    <property type="entry name" value="Vaccinia Virus protein VP39"/>
    <property type="match status" value="1"/>
</dbReference>
<dbReference type="GO" id="GO:0008757">
    <property type="term" value="F:S-adenosylmethionine-dependent methyltransferase activity"/>
    <property type="evidence" value="ECO:0007669"/>
    <property type="project" value="TreeGrafter"/>
</dbReference>
<dbReference type="InterPro" id="IPR002935">
    <property type="entry name" value="SAM_O-MeTrfase"/>
</dbReference>
<accession>A0A7S0N9E1</accession>
<gene>
    <name evidence="7" type="ORF">CLEI1391_LOCUS183</name>
</gene>
<evidence type="ECO:0000313" key="7">
    <source>
        <dbReference type="EMBL" id="CAD8662072.1"/>
    </source>
</evidence>
<evidence type="ECO:0000256" key="4">
    <source>
        <dbReference type="ARBA" id="ARBA00023453"/>
    </source>
</evidence>
<keyword evidence="6" id="KW-0732">Signal</keyword>
<dbReference type="PROSITE" id="PS51682">
    <property type="entry name" value="SAM_OMT_I"/>
    <property type="match status" value="1"/>
</dbReference>
<organism evidence="7">
    <name type="scientific">Chlamydomonas leiostraca</name>
    <dbReference type="NCBI Taxonomy" id="1034604"/>
    <lineage>
        <taxon>Eukaryota</taxon>
        <taxon>Viridiplantae</taxon>
        <taxon>Chlorophyta</taxon>
        <taxon>core chlorophytes</taxon>
        <taxon>Chlorophyceae</taxon>
        <taxon>CS clade</taxon>
        <taxon>Chlamydomonadales</taxon>
        <taxon>Chlamydomonadaceae</taxon>
        <taxon>Chlamydomonas</taxon>
    </lineage>
</organism>
<dbReference type="GO" id="GO:0032259">
    <property type="term" value="P:methylation"/>
    <property type="evidence" value="ECO:0007669"/>
    <property type="project" value="UniProtKB-KW"/>
</dbReference>
<feature type="signal peptide" evidence="6">
    <location>
        <begin position="1"/>
        <end position="25"/>
    </location>
</feature>
<evidence type="ECO:0000256" key="1">
    <source>
        <dbReference type="ARBA" id="ARBA00022603"/>
    </source>
</evidence>
<feature type="region of interest" description="Disordered" evidence="5">
    <location>
        <begin position="56"/>
        <end position="83"/>
    </location>
</feature>
<dbReference type="GO" id="GO:0008171">
    <property type="term" value="F:O-methyltransferase activity"/>
    <property type="evidence" value="ECO:0007669"/>
    <property type="project" value="InterPro"/>
</dbReference>
<feature type="chain" id="PRO_5030906797" description="Caffeoyl-CoA O-methyltransferase" evidence="6">
    <location>
        <begin position="26"/>
        <end position="302"/>
    </location>
</feature>
<feature type="non-terminal residue" evidence="7">
    <location>
        <position position="1"/>
    </location>
</feature>
<keyword evidence="2" id="KW-0808">Transferase</keyword>
<evidence type="ECO:0000256" key="2">
    <source>
        <dbReference type="ARBA" id="ARBA00022679"/>
    </source>
</evidence>
<dbReference type="EMBL" id="HBFB01000375">
    <property type="protein sequence ID" value="CAD8662072.1"/>
    <property type="molecule type" value="Transcribed_RNA"/>
</dbReference>
<protein>
    <recommendedName>
        <fullName evidence="8">Caffeoyl-CoA O-methyltransferase</fullName>
    </recommendedName>
</protein>
<keyword evidence="3" id="KW-0949">S-adenosyl-L-methionine</keyword>
<name>A0A7S0N9E1_9CHLO</name>
<evidence type="ECO:0008006" key="8">
    <source>
        <dbReference type="Google" id="ProtNLM"/>
    </source>
</evidence>
<sequence>VHSTLCYLVIVLAVMVAHMAVSSQAGRCACAGQRPSSRHGMGSSLRLVACHATPAAASSSSSSAPSTSGRNASARGGDDLGSNKVPVAMTMTADVYAYLLKHTREPEVLAKLRAETASVHGSHMQITPEQGQLLALLVEVTGAKKAIEVGVFTGYSSLAVAMALPPGGKLVALDKDAGTMAMARRYWQEAGVADKVVDMLGPALDSLNKVLETEGPDSYDFAFIDADKRVYWQYYELLLKLVRPGGLIVVDNVLFYGKVADPNVTDKATAALRDFNERVMKDERVSLSIIPVGDGVALCRKR</sequence>
<dbReference type="PANTHER" id="PTHR10509">
    <property type="entry name" value="O-METHYLTRANSFERASE-RELATED"/>
    <property type="match status" value="1"/>
</dbReference>
<dbReference type="InterPro" id="IPR050362">
    <property type="entry name" value="Cation-dep_OMT"/>
</dbReference>
<dbReference type="InterPro" id="IPR029063">
    <property type="entry name" value="SAM-dependent_MTases_sf"/>
</dbReference>
<evidence type="ECO:0000256" key="5">
    <source>
        <dbReference type="SAM" id="MobiDB-lite"/>
    </source>
</evidence>
<proteinExistence type="inferred from homology"/>
<dbReference type="CDD" id="cd02440">
    <property type="entry name" value="AdoMet_MTases"/>
    <property type="match status" value="1"/>
</dbReference>
<dbReference type="AlphaFoldDB" id="A0A7S0N9E1"/>
<keyword evidence="1" id="KW-0489">Methyltransferase</keyword>
<dbReference type="SUPFAM" id="SSF53335">
    <property type="entry name" value="S-adenosyl-L-methionine-dependent methyltransferases"/>
    <property type="match status" value="1"/>
</dbReference>